<keyword evidence="2" id="KW-0472">Membrane</keyword>
<dbReference type="Proteomes" id="UP001208689">
    <property type="component" value="Chromosome"/>
</dbReference>
<feature type="transmembrane region" description="Helical" evidence="2">
    <location>
        <begin position="66"/>
        <end position="84"/>
    </location>
</feature>
<evidence type="ECO:0000313" key="3">
    <source>
        <dbReference type="EMBL" id="UYP45505.1"/>
    </source>
</evidence>
<evidence type="ECO:0000256" key="1">
    <source>
        <dbReference type="SAM" id="MobiDB-lite"/>
    </source>
</evidence>
<evidence type="ECO:0000256" key="2">
    <source>
        <dbReference type="SAM" id="Phobius"/>
    </source>
</evidence>
<sequence>MAINKNSKEKSENDSEKTRLIRNSPDTELDKDAIKRLQQIHVDNIEEIDRMEQTLGQKIKVNRFEILLKLGVYIIQTLLLIWITSPIQSIFWSIFISIIGAFCLSLLSQFIINRIKQRRTNDVPTDKAIKEVRFDTQRALVQAVVSQFSTFPPLIKDNVASICYKGGAVKVSSSVRKMRNVKSLLEDFLQARKDFRDMKYNDAHSSLVKITQKSKNSKNLASLYREASLLLEVIPVLNESN</sequence>
<feature type="transmembrane region" description="Helical" evidence="2">
    <location>
        <begin position="90"/>
        <end position="112"/>
    </location>
</feature>
<accession>A0ABY6HPR5</accession>
<gene>
    <name evidence="3" type="ORF">NEF87_001790</name>
</gene>
<name>A0ABY6HPR5_9ARCH</name>
<protein>
    <submittedName>
        <fullName evidence="3">Uncharacterized protein</fullName>
    </submittedName>
</protein>
<evidence type="ECO:0000313" key="4">
    <source>
        <dbReference type="Proteomes" id="UP001208689"/>
    </source>
</evidence>
<feature type="region of interest" description="Disordered" evidence="1">
    <location>
        <begin position="1"/>
        <end position="23"/>
    </location>
</feature>
<keyword evidence="4" id="KW-1185">Reference proteome</keyword>
<reference evidence="3" key="1">
    <citation type="submission" date="2022-09" db="EMBL/GenBank/DDBJ databases">
        <title>Actin cytoskeleton and complex cell architecture in an #Asgard archaeon.</title>
        <authorList>
            <person name="Ponce Toledo R.I."/>
            <person name="Schleper C."/>
            <person name="Rodrigues Oliveira T."/>
            <person name="Wollweber F."/>
            <person name="Xu J."/>
            <person name="Rittmann S."/>
            <person name="Klingl A."/>
            <person name="Pilhofer M."/>
        </authorList>
    </citation>
    <scope>NUCLEOTIDE SEQUENCE</scope>
    <source>
        <strain evidence="3">B-35</strain>
    </source>
</reference>
<feature type="compositionally biased region" description="Basic and acidic residues" evidence="1">
    <location>
        <begin position="1"/>
        <end position="19"/>
    </location>
</feature>
<proteinExistence type="predicted"/>
<keyword evidence="2" id="KW-0812">Transmembrane</keyword>
<dbReference type="EMBL" id="CP104013">
    <property type="protein sequence ID" value="UYP45505.1"/>
    <property type="molecule type" value="Genomic_DNA"/>
</dbReference>
<organism evidence="3 4">
    <name type="scientific">Candidatus Lokiarchaeum ossiferum</name>
    <dbReference type="NCBI Taxonomy" id="2951803"/>
    <lineage>
        <taxon>Archaea</taxon>
        <taxon>Promethearchaeati</taxon>
        <taxon>Promethearchaeota</taxon>
        <taxon>Promethearchaeia</taxon>
        <taxon>Promethearchaeales</taxon>
        <taxon>Promethearchaeaceae</taxon>
        <taxon>Candidatus Lokiarchaeum</taxon>
    </lineage>
</organism>
<keyword evidence="2" id="KW-1133">Transmembrane helix</keyword>